<keyword evidence="2" id="KW-0732">Signal</keyword>
<dbReference type="InterPro" id="IPR012334">
    <property type="entry name" value="Pectin_lyas_fold"/>
</dbReference>
<dbReference type="Gene3D" id="2.160.20.10">
    <property type="entry name" value="Single-stranded right-handed beta-helix, Pectin lyase-like"/>
    <property type="match status" value="1"/>
</dbReference>
<feature type="signal peptide" evidence="2">
    <location>
        <begin position="1"/>
        <end position="19"/>
    </location>
</feature>
<proteinExistence type="predicted"/>
<protein>
    <recommendedName>
        <fullName evidence="5">Right handed beta helix domain-containing protein</fullName>
    </recommendedName>
</protein>
<dbReference type="AlphaFoldDB" id="A0A6C1B710"/>
<sequence length="377" mass="40726">MPFRRLLLACALIAAPACADTLRVGPNGPIKHIRDAARIARDGDIIDIAPGIYRGDVAVWTQRHLRIRGLGPGVVLEAAGRSAEGKAIWVVRGGTIVIENIEFRGARVPDGNGAGIRFERGDLRIRRCRFLDNENGILTGNTPTARLRVEDSVFGQAPHHPGSLHHLLYVGQIGRFELSGSHLSNGFNAHLVKSRARESLITDNLIDDGPTGRASYELEFPNSGRATVTGNIIGQSAHTTNRILLRYGAEGAIWPVNRLTVVHNTLISRNGLGPAVHVDAPPDARPQVRIEANLFVGSQRLELGPDAIVRDNAFVPQNAFDDGRPAATAYWLDAPVLEPAADSLRPEHQLTPPIGTHPLPPGTPHRAGALQHPPPWP</sequence>
<evidence type="ECO:0000256" key="2">
    <source>
        <dbReference type="SAM" id="SignalP"/>
    </source>
</evidence>
<evidence type="ECO:0000313" key="3">
    <source>
        <dbReference type="EMBL" id="QID18518.1"/>
    </source>
</evidence>
<dbReference type="RefSeq" id="WP_173766245.1">
    <property type="nucleotide sequence ID" value="NZ_CP048836.1"/>
</dbReference>
<name>A0A6C1B710_9RHOO</name>
<dbReference type="SUPFAM" id="SSF51126">
    <property type="entry name" value="Pectin lyase-like"/>
    <property type="match status" value="1"/>
</dbReference>
<dbReference type="Proteomes" id="UP000501991">
    <property type="component" value="Chromosome"/>
</dbReference>
<keyword evidence="4" id="KW-1185">Reference proteome</keyword>
<evidence type="ECO:0000313" key="4">
    <source>
        <dbReference type="Proteomes" id="UP000501991"/>
    </source>
</evidence>
<feature type="region of interest" description="Disordered" evidence="1">
    <location>
        <begin position="346"/>
        <end position="377"/>
    </location>
</feature>
<accession>A0A6C1B710</accession>
<evidence type="ECO:0000256" key="1">
    <source>
        <dbReference type="SAM" id="MobiDB-lite"/>
    </source>
</evidence>
<dbReference type="InterPro" id="IPR011050">
    <property type="entry name" value="Pectin_lyase_fold/virulence"/>
</dbReference>
<gene>
    <name evidence="3" type="ORF">G3580_13295</name>
</gene>
<dbReference type="KEGG" id="azq:G3580_13295"/>
<evidence type="ECO:0008006" key="5">
    <source>
        <dbReference type="Google" id="ProtNLM"/>
    </source>
</evidence>
<organism evidence="3 4">
    <name type="scientific">Nitrogeniibacter mangrovi</name>
    <dbReference type="NCBI Taxonomy" id="2016596"/>
    <lineage>
        <taxon>Bacteria</taxon>
        <taxon>Pseudomonadati</taxon>
        <taxon>Pseudomonadota</taxon>
        <taxon>Betaproteobacteria</taxon>
        <taxon>Rhodocyclales</taxon>
        <taxon>Zoogloeaceae</taxon>
        <taxon>Nitrogeniibacter</taxon>
    </lineage>
</organism>
<dbReference type="EMBL" id="CP048836">
    <property type="protein sequence ID" value="QID18518.1"/>
    <property type="molecule type" value="Genomic_DNA"/>
</dbReference>
<reference evidence="3 4" key="1">
    <citation type="submission" date="2020-02" db="EMBL/GenBank/DDBJ databases">
        <title>Nitrogenibacter mangrovi gen. nov., sp. nov. isolated from mangrove sediment, a denitrifying betaproteobacterium.</title>
        <authorList>
            <person name="Liao H."/>
            <person name="Tian Y."/>
        </authorList>
    </citation>
    <scope>NUCLEOTIDE SEQUENCE [LARGE SCALE GENOMIC DNA]</scope>
    <source>
        <strain evidence="3 4">M9-3-2</strain>
    </source>
</reference>
<feature type="chain" id="PRO_5025500096" description="Right handed beta helix domain-containing protein" evidence="2">
    <location>
        <begin position="20"/>
        <end position="377"/>
    </location>
</feature>